<feature type="domain" description="ABC transmembrane type-1" evidence="9">
    <location>
        <begin position="306"/>
        <end position="496"/>
    </location>
</feature>
<feature type="transmembrane region" description="Helical" evidence="8">
    <location>
        <begin position="118"/>
        <end position="144"/>
    </location>
</feature>
<accession>D5UNW5</accession>
<dbReference type="STRING" id="521096.Tpau_2071"/>
<dbReference type="Proteomes" id="UP000001213">
    <property type="component" value="Chromosome"/>
</dbReference>
<organism evidence="10 11">
    <name type="scientific">Tsukamurella paurometabola (strain ATCC 8368 / DSM 20162 / CCUG 35730 / CIP 100753 / JCM 10117 / KCTC 9821 / NBRC 16120 / NCIMB 702349 / NCTC 13040)</name>
    <name type="common">Corynebacterium paurometabolum</name>
    <dbReference type="NCBI Taxonomy" id="521096"/>
    <lineage>
        <taxon>Bacteria</taxon>
        <taxon>Bacillati</taxon>
        <taxon>Actinomycetota</taxon>
        <taxon>Actinomycetes</taxon>
        <taxon>Mycobacteriales</taxon>
        <taxon>Tsukamurellaceae</taxon>
        <taxon>Tsukamurella</taxon>
    </lineage>
</organism>
<keyword evidence="6 8" id="KW-1133">Transmembrane helix</keyword>
<keyword evidence="4" id="KW-0997">Cell inner membrane</keyword>
<dbReference type="CDD" id="cd06261">
    <property type="entry name" value="TM_PBP2"/>
    <property type="match status" value="1"/>
</dbReference>
<dbReference type="HOGENOM" id="CLU_021838_0_0_11"/>
<dbReference type="GO" id="GO:0005886">
    <property type="term" value="C:plasma membrane"/>
    <property type="evidence" value="ECO:0007669"/>
    <property type="project" value="UniProtKB-SubCell"/>
</dbReference>
<evidence type="ECO:0000256" key="3">
    <source>
        <dbReference type="ARBA" id="ARBA00022475"/>
    </source>
</evidence>
<dbReference type="eggNOG" id="COG1178">
    <property type="taxonomic scope" value="Bacteria"/>
</dbReference>
<protein>
    <submittedName>
        <fullName evidence="10">Binding-protein-dependent transport systems inner membrane component</fullName>
    </submittedName>
</protein>
<dbReference type="KEGG" id="tpr:Tpau_2071"/>
<reference evidence="10 11" key="2">
    <citation type="journal article" date="2011" name="Stand. Genomic Sci.">
        <title>Complete genome sequence of Tsukamurella paurometabola type strain (no. 33).</title>
        <authorList>
            <person name="Munk A.C."/>
            <person name="Lapidus A."/>
            <person name="Lucas S."/>
            <person name="Nolan M."/>
            <person name="Tice H."/>
            <person name="Cheng J.F."/>
            <person name="Del Rio T.G."/>
            <person name="Goodwin L."/>
            <person name="Pitluck S."/>
            <person name="Liolios K."/>
            <person name="Huntemann M."/>
            <person name="Ivanova N."/>
            <person name="Mavromatis K."/>
            <person name="Mikhailova N."/>
            <person name="Pati A."/>
            <person name="Chen A."/>
            <person name="Palaniappan K."/>
            <person name="Tapia R."/>
            <person name="Han C."/>
            <person name="Land M."/>
            <person name="Hauser L."/>
            <person name="Chang Y.J."/>
            <person name="Jeffries C.D."/>
            <person name="Brettin T."/>
            <person name="Yasawong M."/>
            <person name="Brambilla E.M."/>
            <person name="Rohde M."/>
            <person name="Sikorski J."/>
            <person name="Goker M."/>
            <person name="Detter J.C."/>
            <person name="Woyke T."/>
            <person name="Bristow J."/>
            <person name="Eisen J.A."/>
            <person name="Markowitz V."/>
            <person name="Hugenholtz P."/>
            <person name="Kyrpides N.C."/>
            <person name="Klenk H.P."/>
        </authorList>
    </citation>
    <scope>NUCLEOTIDE SEQUENCE [LARGE SCALE GENOMIC DNA]</scope>
    <source>
        <strain evidence="11">ATCC 8368 / DSM 20162 / CCUG 35730 / CIP 100753 / JCM 10117 / KCTC 9821 / NBRC 16120 / NCIMB 702349 / NCTC 13040</strain>
    </source>
</reference>
<evidence type="ECO:0000259" key="9">
    <source>
        <dbReference type="PROSITE" id="PS50928"/>
    </source>
</evidence>
<keyword evidence="7 8" id="KW-0472">Membrane</keyword>
<dbReference type="InterPro" id="IPR035906">
    <property type="entry name" value="MetI-like_sf"/>
</dbReference>
<dbReference type="PROSITE" id="PS50928">
    <property type="entry name" value="ABC_TM1"/>
    <property type="match status" value="2"/>
</dbReference>
<comment type="similarity">
    <text evidence="8">Belongs to the binding-protein-dependent transport system permease family.</text>
</comment>
<keyword evidence="2 8" id="KW-0813">Transport</keyword>
<keyword evidence="11" id="KW-1185">Reference proteome</keyword>
<sequence length="506" mass="51825">MRSNPGRLALGLVAAAVAGSVLVPVAYLVLRASELGFDGARALLMRPRTAELAGNTARLAATVTVAAGALGVGTAWLVTTRVGRGRSLLLALLAAPLAIPSYVAGFVWTRLFPGFEGFWAAVLILVLACYPLVLLPAAAAFAGLGRDHEDVARTLGLGPIAVFLRVTARRVWPACAGGSLLVALYTISDFGGPAVVRYEPFTVGIYNAYNGAYDRSTPAVYGCVLAVVAIVLAAAERGVRRDTPPAATVERSPARSGAVAAWAVSALVLLAGIAVPVAGLLREISESTRLGFTTLGGVLAWAWPDLRATLVLSVTAAAVIAVAALPVAVYTARPPGPGAGPIESLSSLGYALPGVTVALATVFVGIRLLPDWYLTTPLLIACYVILFLPVCLGPARQALDAIPPRVPDAARTLGASAVGTLARVRLPLAAPGIAAGAALACLSVAKELPATLMLAPVGTSTLATHMWSLNNDVAYGRAAVLGLLLVLVASVPTVALSMLLTREGRR</sequence>
<dbReference type="RefSeq" id="WP_013126705.1">
    <property type="nucleotide sequence ID" value="NC_014158.1"/>
</dbReference>
<feature type="transmembrane region" description="Helical" evidence="8">
    <location>
        <begin position="372"/>
        <end position="392"/>
    </location>
</feature>
<dbReference type="PANTHER" id="PTHR43357:SF3">
    <property type="entry name" value="FE(3+)-TRANSPORT SYSTEM PERMEASE PROTEIN FBPB 2"/>
    <property type="match status" value="1"/>
</dbReference>
<feature type="domain" description="ABC transmembrane type-1" evidence="9">
    <location>
        <begin position="53"/>
        <end position="236"/>
    </location>
</feature>
<evidence type="ECO:0000256" key="7">
    <source>
        <dbReference type="ARBA" id="ARBA00023136"/>
    </source>
</evidence>
<evidence type="ECO:0000256" key="2">
    <source>
        <dbReference type="ARBA" id="ARBA00022448"/>
    </source>
</evidence>
<proteinExistence type="inferred from homology"/>
<dbReference type="PANTHER" id="PTHR43357">
    <property type="entry name" value="INNER MEMBRANE ABC TRANSPORTER PERMEASE PROTEIN YDCV"/>
    <property type="match status" value="1"/>
</dbReference>
<evidence type="ECO:0000256" key="4">
    <source>
        <dbReference type="ARBA" id="ARBA00022519"/>
    </source>
</evidence>
<feature type="transmembrane region" description="Helical" evidence="8">
    <location>
        <begin position="474"/>
        <end position="500"/>
    </location>
</feature>
<dbReference type="EMBL" id="CP001966">
    <property type="protein sequence ID" value="ADG78683.1"/>
    <property type="molecule type" value="Genomic_DNA"/>
</dbReference>
<keyword evidence="5 8" id="KW-0812">Transmembrane</keyword>
<feature type="transmembrane region" description="Helical" evidence="8">
    <location>
        <begin position="55"/>
        <end position="78"/>
    </location>
</feature>
<dbReference type="Gene3D" id="1.10.3720.10">
    <property type="entry name" value="MetI-like"/>
    <property type="match status" value="2"/>
</dbReference>
<evidence type="ECO:0000313" key="11">
    <source>
        <dbReference type="Proteomes" id="UP000001213"/>
    </source>
</evidence>
<name>D5UNW5_TSUPD</name>
<evidence type="ECO:0000313" key="10">
    <source>
        <dbReference type="EMBL" id="ADG78683.1"/>
    </source>
</evidence>
<evidence type="ECO:0000256" key="5">
    <source>
        <dbReference type="ARBA" id="ARBA00022692"/>
    </source>
</evidence>
<gene>
    <name evidence="10" type="ordered locus">Tpau_2071</name>
</gene>
<feature type="transmembrane region" description="Helical" evidence="8">
    <location>
        <begin position="310"/>
        <end position="332"/>
    </location>
</feature>
<reference evidence="11" key="1">
    <citation type="submission" date="2010-03" db="EMBL/GenBank/DDBJ databases">
        <title>The complete chromosome of Tsukamurella paurometabola DSM 20162.</title>
        <authorList>
            <consortium name="US DOE Joint Genome Institute (JGI-PGF)"/>
            <person name="Lucas S."/>
            <person name="Copeland A."/>
            <person name="Lapidus A."/>
            <person name="Glavina del Rio T."/>
            <person name="Dalin E."/>
            <person name="Tice H."/>
            <person name="Bruce D."/>
            <person name="Goodwin L."/>
            <person name="Pitluck S."/>
            <person name="Kyrpides N."/>
            <person name="Mavromatis K."/>
            <person name="Ivanova N."/>
            <person name="Mikhailova N."/>
            <person name="Munk A.C."/>
            <person name="Brettin T."/>
            <person name="Detter J.C."/>
            <person name="Tapia R."/>
            <person name="Han C."/>
            <person name="Larimer F."/>
            <person name="Land M."/>
            <person name="Hauser L."/>
            <person name="Markowitz V."/>
            <person name="Cheng J.-F."/>
            <person name="Hugenholtz P."/>
            <person name="Woyke T."/>
            <person name="Wu D."/>
            <person name="Jando M."/>
            <person name="Brambilla E."/>
            <person name="Klenk H.-P."/>
            <person name="Eisen J.A."/>
        </authorList>
    </citation>
    <scope>NUCLEOTIDE SEQUENCE [LARGE SCALE GENOMIC DNA]</scope>
    <source>
        <strain evidence="11">ATCC 8368 / DSM 20162 / CCUG 35730 / CIP 100753 / JCM 10117 / KCTC 9821 / NBRC 16120 / NCIMB 702349 / NCTC 13040</strain>
    </source>
</reference>
<feature type="transmembrane region" description="Helical" evidence="8">
    <location>
        <begin position="219"/>
        <end position="239"/>
    </location>
</feature>
<dbReference type="Pfam" id="PF00528">
    <property type="entry name" value="BPD_transp_1"/>
    <property type="match status" value="2"/>
</dbReference>
<feature type="transmembrane region" description="Helical" evidence="8">
    <location>
        <begin position="90"/>
        <end position="112"/>
    </location>
</feature>
<dbReference type="GO" id="GO:0055085">
    <property type="term" value="P:transmembrane transport"/>
    <property type="evidence" value="ECO:0007669"/>
    <property type="project" value="InterPro"/>
</dbReference>
<evidence type="ECO:0000256" key="1">
    <source>
        <dbReference type="ARBA" id="ARBA00004429"/>
    </source>
</evidence>
<keyword evidence="3" id="KW-1003">Cell membrane</keyword>
<dbReference type="SUPFAM" id="SSF161098">
    <property type="entry name" value="MetI-like"/>
    <property type="match status" value="2"/>
</dbReference>
<feature type="transmembrane region" description="Helical" evidence="8">
    <location>
        <begin position="259"/>
        <end position="281"/>
    </location>
</feature>
<dbReference type="InterPro" id="IPR000515">
    <property type="entry name" value="MetI-like"/>
</dbReference>
<comment type="subcellular location">
    <subcellularLocation>
        <location evidence="1">Cell inner membrane</location>
        <topology evidence="1">Multi-pass membrane protein</topology>
    </subcellularLocation>
    <subcellularLocation>
        <location evidence="8">Cell membrane</location>
        <topology evidence="8">Multi-pass membrane protein</topology>
    </subcellularLocation>
</comment>
<dbReference type="AlphaFoldDB" id="D5UNW5"/>
<feature type="transmembrane region" description="Helical" evidence="8">
    <location>
        <begin position="344"/>
        <end position="366"/>
    </location>
</feature>
<evidence type="ECO:0000256" key="8">
    <source>
        <dbReference type="RuleBase" id="RU363032"/>
    </source>
</evidence>
<evidence type="ECO:0000256" key="6">
    <source>
        <dbReference type="ARBA" id="ARBA00022989"/>
    </source>
</evidence>